<feature type="transmembrane region" description="Helical" evidence="3">
    <location>
        <begin position="34"/>
        <end position="55"/>
    </location>
</feature>
<evidence type="ECO:0000313" key="5">
    <source>
        <dbReference type="Proteomes" id="UP000286100"/>
    </source>
</evidence>
<dbReference type="GO" id="GO:0005886">
    <property type="term" value="C:plasma membrane"/>
    <property type="evidence" value="ECO:0007669"/>
    <property type="project" value="TreeGrafter"/>
</dbReference>
<organism evidence="4 5">
    <name type="scientific">Sphingomonas cavernae</name>
    <dbReference type="NCBI Taxonomy" id="2320861"/>
    <lineage>
        <taxon>Bacteria</taxon>
        <taxon>Pseudomonadati</taxon>
        <taxon>Pseudomonadota</taxon>
        <taxon>Alphaproteobacteria</taxon>
        <taxon>Sphingomonadales</taxon>
        <taxon>Sphingomonadaceae</taxon>
        <taxon>Sphingomonas</taxon>
    </lineage>
</organism>
<keyword evidence="5" id="KW-1185">Reference proteome</keyword>
<dbReference type="Gene3D" id="3.40.1690.10">
    <property type="entry name" value="secretion proteins EscU"/>
    <property type="match status" value="1"/>
</dbReference>
<evidence type="ECO:0000256" key="1">
    <source>
        <dbReference type="ARBA" id="ARBA00010690"/>
    </source>
</evidence>
<evidence type="ECO:0000313" key="4">
    <source>
        <dbReference type="EMBL" id="RJF93216.1"/>
    </source>
</evidence>
<dbReference type="Pfam" id="PF01312">
    <property type="entry name" value="Bac_export_2"/>
    <property type="match status" value="1"/>
</dbReference>
<dbReference type="InterPro" id="IPR006135">
    <property type="entry name" value="T3SS_substrate_exporter"/>
</dbReference>
<comment type="similarity">
    <text evidence="1">Belongs to the type III secretion exporter family.</text>
</comment>
<keyword evidence="3" id="KW-1133">Transmembrane helix</keyword>
<protein>
    <submittedName>
        <fullName evidence="4">Flagellar biosynthesis protein FlhB</fullName>
    </submittedName>
</protein>
<dbReference type="GO" id="GO:0009306">
    <property type="term" value="P:protein secretion"/>
    <property type="evidence" value="ECO:0007669"/>
    <property type="project" value="InterPro"/>
</dbReference>
<evidence type="ECO:0000256" key="2">
    <source>
        <dbReference type="SAM" id="MobiDB-lite"/>
    </source>
</evidence>
<dbReference type="PANTHER" id="PTHR30531">
    <property type="entry name" value="FLAGELLAR BIOSYNTHETIC PROTEIN FLHB"/>
    <property type="match status" value="1"/>
</dbReference>
<dbReference type="PRINTS" id="PR00950">
    <property type="entry name" value="TYPE3IMSPROT"/>
</dbReference>
<sequence length="379" mass="41018">MAETPDNDQKTEDPTPKRRKDAAEKGDVLQSRELGTALVIWAGAAWIVLAGPWIMEALGEMLAASLRFDHGDVRNFDPWSRFVELIAIVLLPLGALMGIAFLATIVAPALLGSLGFRASAFGFKGEKLNPISGIKRIFGINGLIELIKSLAKVILLGWAGWWLITSYAGQMVALGSQDVRAAIGDLGGTFIIAVVVMAGMLALIALVDVPAQVFQRMQRLRMTKQEVKDEHKQTEGSPELKAAIRRKQHEVLRGSARKAVAEATVVLTNPTHFAVALRYRPGYDAAPVVVARGRGATAAAIRELAGESKIPVLSYPQLTRAIYYTVQTGHTVREDLYIAVATVLAFVFNLDAAMAQGIVQPDVDVPENARFDENGRAQT</sequence>
<keyword evidence="4" id="KW-0282">Flagellum</keyword>
<dbReference type="EMBL" id="QYUM01000002">
    <property type="protein sequence ID" value="RJF93216.1"/>
    <property type="molecule type" value="Genomic_DNA"/>
</dbReference>
<dbReference type="AlphaFoldDB" id="A0A418WPR2"/>
<proteinExistence type="inferred from homology"/>
<keyword evidence="3" id="KW-0812">Transmembrane</keyword>
<feature type="region of interest" description="Disordered" evidence="2">
    <location>
        <begin position="1"/>
        <end position="26"/>
    </location>
</feature>
<comment type="caution">
    <text evidence="4">The sequence shown here is derived from an EMBL/GenBank/DDBJ whole genome shotgun (WGS) entry which is preliminary data.</text>
</comment>
<name>A0A418WPR2_9SPHN</name>
<dbReference type="PANTHER" id="PTHR30531:SF12">
    <property type="entry name" value="FLAGELLAR BIOSYNTHETIC PROTEIN FLHB"/>
    <property type="match status" value="1"/>
</dbReference>
<gene>
    <name evidence="4" type="ORF">D3876_02325</name>
</gene>
<dbReference type="Proteomes" id="UP000286100">
    <property type="component" value="Unassembled WGS sequence"/>
</dbReference>
<accession>A0A418WPR2</accession>
<keyword evidence="3" id="KW-0472">Membrane</keyword>
<feature type="transmembrane region" description="Helical" evidence="3">
    <location>
        <begin position="137"/>
        <end position="164"/>
    </location>
</feature>
<reference evidence="4 5" key="1">
    <citation type="submission" date="2018-09" db="EMBL/GenBank/DDBJ databases">
        <authorList>
            <person name="Zhu H."/>
        </authorList>
    </citation>
    <scope>NUCLEOTIDE SEQUENCE [LARGE SCALE GENOMIC DNA]</scope>
    <source>
        <strain evidence="4 5">K2R01-6</strain>
    </source>
</reference>
<dbReference type="RefSeq" id="WP_119759494.1">
    <property type="nucleotide sequence ID" value="NZ_QYUM01000002.1"/>
</dbReference>
<dbReference type="SUPFAM" id="SSF160544">
    <property type="entry name" value="EscU C-terminal domain-like"/>
    <property type="match status" value="1"/>
</dbReference>
<feature type="transmembrane region" description="Helical" evidence="3">
    <location>
        <begin position="85"/>
        <end position="116"/>
    </location>
</feature>
<feature type="compositionally biased region" description="Basic and acidic residues" evidence="2">
    <location>
        <begin position="7"/>
        <end position="26"/>
    </location>
</feature>
<keyword evidence="4" id="KW-0966">Cell projection</keyword>
<feature type="transmembrane region" description="Helical" evidence="3">
    <location>
        <begin position="190"/>
        <end position="214"/>
    </location>
</feature>
<dbReference type="InterPro" id="IPR029025">
    <property type="entry name" value="T3SS_substrate_exporter_C"/>
</dbReference>
<keyword evidence="4" id="KW-0969">Cilium</keyword>
<dbReference type="OrthoDB" id="9807950at2"/>
<evidence type="ECO:0000256" key="3">
    <source>
        <dbReference type="SAM" id="Phobius"/>
    </source>
</evidence>